<proteinExistence type="predicted"/>
<evidence type="ECO:0000313" key="2">
    <source>
        <dbReference type="Proteomes" id="UP000277145"/>
    </source>
</evidence>
<accession>A0A3A6VLI2</accession>
<comment type="caution">
    <text evidence="1">The sequence shown here is derived from an EMBL/GenBank/DDBJ whole genome shotgun (WGS) entry which is preliminary data.</text>
</comment>
<organism evidence="1 2">
    <name type="scientific">Legionella pneumophila subsp. pneumophila</name>
    <dbReference type="NCBI Taxonomy" id="91891"/>
    <lineage>
        <taxon>Bacteria</taxon>
        <taxon>Pseudomonadati</taxon>
        <taxon>Pseudomonadota</taxon>
        <taxon>Gammaproteobacteria</taxon>
        <taxon>Legionellales</taxon>
        <taxon>Legionellaceae</taxon>
        <taxon>Legionella</taxon>
    </lineage>
</organism>
<dbReference type="AlphaFoldDB" id="A0A3A6VLI2"/>
<gene>
    <name evidence="1" type="ORF">D1H98_05905</name>
</gene>
<name>A0A3A6VLI2_LEGPN</name>
<protein>
    <submittedName>
        <fullName evidence="1">Uncharacterized protein</fullName>
    </submittedName>
</protein>
<dbReference type="Proteomes" id="UP000277145">
    <property type="component" value="Unassembled WGS sequence"/>
</dbReference>
<evidence type="ECO:0000313" key="1">
    <source>
        <dbReference type="EMBL" id="RJY34326.1"/>
    </source>
</evidence>
<sequence length="498" mass="58649">MLEEKGMTQKTLNLPNWFVTDNDRAKARIKYELKQLETQLGKCVKQPDDTAFSKNKYSLYMALADKYSEYLKLIDINSKFKQFVGAEIPKDISYWEACTRIMHLKQKRSAAVNLLEEAKIIIEISLLYQCLAKAIEPNEVSDVSNHLILNQFDKLKQLFKKENLELWLSTLVDLWNHNSTLLREPAKLFRNWDLEEQTIALGFFSESEVVNLVNAIFFYKLYPDKLFNELIHPEKLVSVRMRLGFLHEFIELLQKQLHSNALQYGLNPGIDFLFHGEELPQGIMIEVNEVYRDIIQLAVKNLRVQFTPENNEKVTLERLHDLGRAYKFWFNPNRLIDAVMVLQQRLVTESISQEEDLEKFHQEMLVLYRQLTTTECLDLYGYFANNDSRYLLYTLYSIINGYSLDWLPSLNASERNAIARVYQALKCVMEALRVELKNRFITTEPYLYDLGKKEIHTGRRNREAVFRIIAIYGCERIVMSDSLERLFNLIEEPNQQFE</sequence>
<dbReference type="EMBL" id="QWDR01000001">
    <property type="protein sequence ID" value="RJY34326.1"/>
    <property type="molecule type" value="Genomic_DNA"/>
</dbReference>
<reference evidence="1 2" key="1">
    <citation type="submission" date="2018-08" db="EMBL/GenBank/DDBJ databases">
        <title>Genome Sequences of Legionella pneumophila subsp. pneumophila Isolates, Recovered from a Drinking Water System in a Large Builging.</title>
        <authorList>
            <person name="Gomez-Alvarez V."/>
            <person name="Boczek L."/>
            <person name="King D."/>
            <person name="Pemberton A."/>
            <person name="Pfaller S."/>
            <person name="Rodgers M."/>
            <person name="Santodomingo J."/>
            <person name="Revetta R."/>
        </authorList>
    </citation>
    <scope>NUCLEOTIDE SEQUENCE [LARGE SCALE GENOMIC DNA]</scope>
    <source>
        <strain evidence="1 2">L01C.1</strain>
    </source>
</reference>